<evidence type="ECO:0000256" key="17">
    <source>
        <dbReference type="ARBA" id="ARBA00023242"/>
    </source>
</evidence>
<dbReference type="Ensembl" id="ENSCAFT00030013779.1">
    <property type="protein sequence ID" value="ENSCAFP00030012033.1"/>
    <property type="gene ID" value="ENSCAFG00030007508.1"/>
</dbReference>
<feature type="region of interest" description="Disordered" evidence="22">
    <location>
        <begin position="1"/>
        <end position="109"/>
    </location>
</feature>
<dbReference type="InterPro" id="IPR008271">
    <property type="entry name" value="Ser/Thr_kinase_AS"/>
</dbReference>
<dbReference type="Ensembl" id="ENSCAFT00000008585.5">
    <property type="protein sequence ID" value="ENSCAFP00000007955.4"/>
    <property type="gene ID" value="ENSCAFG00000005331.5"/>
</dbReference>
<dbReference type="GO" id="GO:0060143">
    <property type="term" value="P:positive regulation of syncytium formation by plasma membrane fusion"/>
    <property type="evidence" value="ECO:0007669"/>
    <property type="project" value="Ensembl"/>
</dbReference>
<evidence type="ECO:0000256" key="5">
    <source>
        <dbReference type="ARBA" id="ARBA00022490"/>
    </source>
</evidence>
<dbReference type="GO" id="GO:0051149">
    <property type="term" value="P:positive regulation of muscle cell differentiation"/>
    <property type="evidence" value="ECO:0007669"/>
    <property type="project" value="Ensembl"/>
</dbReference>
<keyword evidence="17" id="KW-0539">Nucleus</keyword>
<dbReference type="GO" id="GO:0035556">
    <property type="term" value="P:intracellular signal transduction"/>
    <property type="evidence" value="ECO:0007669"/>
    <property type="project" value="Ensembl"/>
</dbReference>
<accession>A0A8C0REX1</accession>
<comment type="subcellular location">
    <subcellularLocation>
        <location evidence="2">Cytoplasm</location>
    </subcellularLocation>
    <subcellularLocation>
        <location evidence="1">Nucleus</location>
    </subcellularLocation>
</comment>
<feature type="binding site" evidence="20">
    <location>
        <position position="176"/>
    </location>
    <ligand>
        <name>ATP</name>
        <dbReference type="ChEBI" id="CHEBI:30616"/>
    </ligand>
</feature>
<dbReference type="FunFam" id="1.10.510.10:FF:000026">
    <property type="entry name" value="Calcium/calmodulin-dependent protein kinase type 1"/>
    <property type="match status" value="1"/>
</dbReference>
<evidence type="ECO:0000256" key="14">
    <source>
        <dbReference type="ARBA" id="ARBA00022843"/>
    </source>
</evidence>
<dbReference type="GO" id="GO:0005516">
    <property type="term" value="F:calmodulin binding"/>
    <property type="evidence" value="ECO:0007669"/>
    <property type="project" value="UniProtKB-KW"/>
</dbReference>
<gene>
    <name evidence="24" type="primary">CAMK1</name>
</gene>
<evidence type="ECO:0000256" key="20">
    <source>
        <dbReference type="PROSITE-ProRule" id="PRU10141"/>
    </source>
</evidence>
<dbReference type="CDD" id="cd14083">
    <property type="entry name" value="STKc_CaMKI"/>
    <property type="match status" value="1"/>
</dbReference>
<dbReference type="AlphaFoldDB" id="A0A8C0REX1"/>
<dbReference type="Gene3D" id="1.10.510.10">
    <property type="entry name" value="Transferase(Phosphotransferase) domain 1"/>
    <property type="match status" value="1"/>
</dbReference>
<keyword evidence="7 21" id="KW-0723">Serine/threonine-protein kinase</keyword>
<dbReference type="GO" id="GO:0051835">
    <property type="term" value="P:positive regulation of synapse structural plasticity"/>
    <property type="evidence" value="ECO:0007669"/>
    <property type="project" value="Ensembl"/>
</dbReference>
<evidence type="ECO:0000256" key="22">
    <source>
        <dbReference type="SAM" id="MobiDB-lite"/>
    </source>
</evidence>
<organism evidence="25 27">
    <name type="scientific">Canis lupus familiaris</name>
    <name type="common">Dog</name>
    <name type="synonym">Canis familiaris</name>
    <dbReference type="NCBI Taxonomy" id="9615"/>
    <lineage>
        <taxon>Eukaryota</taxon>
        <taxon>Metazoa</taxon>
        <taxon>Chordata</taxon>
        <taxon>Craniata</taxon>
        <taxon>Vertebrata</taxon>
        <taxon>Euteleostomi</taxon>
        <taxon>Mammalia</taxon>
        <taxon>Eutheria</taxon>
        <taxon>Laurasiatheria</taxon>
        <taxon>Carnivora</taxon>
        <taxon>Caniformia</taxon>
        <taxon>Canidae</taxon>
        <taxon>Canis</taxon>
    </lineage>
</organism>
<evidence type="ECO:0000256" key="16">
    <source>
        <dbReference type="ARBA" id="ARBA00022902"/>
    </source>
</evidence>
<evidence type="ECO:0000256" key="7">
    <source>
        <dbReference type="ARBA" id="ARBA00022527"/>
    </source>
</evidence>
<dbReference type="GO" id="GO:0005524">
    <property type="term" value="F:ATP binding"/>
    <property type="evidence" value="ECO:0007669"/>
    <property type="project" value="UniProtKB-UniRule"/>
</dbReference>
<evidence type="ECO:0000313" key="26">
    <source>
        <dbReference type="Proteomes" id="UP000002254"/>
    </source>
</evidence>
<reference evidence="25" key="2">
    <citation type="submission" date="2019-03" db="EMBL/GenBank/DDBJ databases">
        <authorList>
            <person name="Warren W.C."/>
            <person name="Johnson G.S."/>
        </authorList>
    </citation>
    <scope>NUCLEOTIDE SEQUENCE [LARGE SCALE GENOMIC DNA]</scope>
    <source>
        <strain evidence="25">Basenji</strain>
    </source>
</reference>
<name>A0A8C0REX1_CANLF</name>
<feature type="compositionally biased region" description="Basic and acidic residues" evidence="22">
    <location>
        <begin position="1"/>
        <end position="14"/>
    </location>
</feature>
<dbReference type="SUPFAM" id="SSF56112">
    <property type="entry name" value="Protein kinase-like (PK-like)"/>
    <property type="match status" value="1"/>
</dbReference>
<proteinExistence type="inferred from homology"/>
<dbReference type="Proteomes" id="UP000002254">
    <property type="component" value="Chromosome 20"/>
</dbReference>
<evidence type="ECO:0000256" key="11">
    <source>
        <dbReference type="ARBA" id="ARBA00022741"/>
    </source>
</evidence>
<dbReference type="Proteomes" id="UP000694429">
    <property type="component" value="Chromosome 20"/>
</dbReference>
<reference evidence="25" key="3">
    <citation type="submission" date="2025-05" db="UniProtKB">
        <authorList>
            <consortium name="Ensembl"/>
        </authorList>
    </citation>
    <scope>IDENTIFICATION</scope>
</reference>
<evidence type="ECO:0000256" key="10">
    <source>
        <dbReference type="ARBA" id="ARBA00022679"/>
    </source>
</evidence>
<dbReference type="PROSITE" id="PS00108">
    <property type="entry name" value="PROTEIN_KINASE_ST"/>
    <property type="match status" value="1"/>
</dbReference>
<dbReference type="GO" id="GO:0046827">
    <property type="term" value="P:positive regulation of protein export from nucleus"/>
    <property type="evidence" value="ECO:0007669"/>
    <property type="project" value="Ensembl"/>
</dbReference>
<keyword evidence="15" id="KW-0112">Calmodulin-binding</keyword>
<keyword evidence="9" id="KW-0597">Phosphoprotein</keyword>
<dbReference type="Gene3D" id="3.30.200.20">
    <property type="entry name" value="Phosphorylase Kinase, domain 1"/>
    <property type="match status" value="1"/>
</dbReference>
<evidence type="ECO:0000256" key="18">
    <source>
        <dbReference type="ARBA" id="ARBA00047307"/>
    </source>
</evidence>
<sequence>MGAPAERKGRKSPEELTQTRGFPLNYRAPSPARERRGASQSLVAPPQAPPPLTSEPQAGGGGQQSPSRAPARERAGEPGAQRRRAAGGNRQPELGASHLGPPSQPRGGAAVGALAVARGQWAMPGAVDGPSWKQVEDIRDIYDFRDVLGTGAFSEVILAEDKRTHKLVAIKCIAKKALEGKEGSMENEIAVLHKIKHPNIVALDDIYESGGHLYLIMQLVSGGELFDRIVEKGFYTERDASRLIFQVLDAVKYLHDLGIVHRDLKPENLLYYSLDEDSKIMISDFGLSKMEDPGSVLSTACGTPGYVAPEVLAQKPYSKAVDCWSIGVIAYILLCGYPPFYDENDAKLFEQILKAEYEFDSPYWDDISDSAKDFIRHLMEKDPEKRFTCEQALQHPWIAGDTALDKNIHQSVSEQIKKNFAKSKWKQAFNATAVVRHMRKLQLGTSQEGQGPTASHGELLTPAAGGPAAGCCCRDGCVEPGPELSPTLPPKF</sequence>
<dbReference type="OrthoDB" id="40902at2759"/>
<dbReference type="SMART" id="SM00220">
    <property type="entry name" value="S_TKc"/>
    <property type="match status" value="1"/>
</dbReference>
<evidence type="ECO:0000259" key="23">
    <source>
        <dbReference type="PROSITE" id="PS50011"/>
    </source>
</evidence>
<evidence type="ECO:0000313" key="25">
    <source>
        <dbReference type="Ensembl" id="ENSCAFP00030012033.1"/>
    </source>
</evidence>
<comment type="similarity">
    <text evidence="3">Belongs to the protein kinase superfamily. CAMK Ser/Thr protein kinase family. CaMK subfamily.</text>
</comment>
<keyword evidence="8" id="KW-0021">Allosteric enzyme</keyword>
<dbReference type="GO" id="GO:0006913">
    <property type="term" value="P:nucleocytoplasmic transport"/>
    <property type="evidence" value="ECO:0007669"/>
    <property type="project" value="Ensembl"/>
</dbReference>
<keyword evidence="14" id="KW-0832">Ubl conjugation</keyword>
<evidence type="ECO:0000313" key="27">
    <source>
        <dbReference type="Proteomes" id="UP000694429"/>
    </source>
</evidence>
<protein>
    <recommendedName>
        <fullName evidence="4">calcium/calmodulin-dependent protein kinase</fullName>
        <ecNumber evidence="4">2.7.11.17</ecNumber>
    </recommendedName>
</protein>
<evidence type="ECO:0000256" key="2">
    <source>
        <dbReference type="ARBA" id="ARBA00004496"/>
    </source>
</evidence>
<keyword evidence="13 20" id="KW-0067">ATP-binding</keyword>
<dbReference type="GO" id="GO:0007399">
    <property type="term" value="P:nervous system development"/>
    <property type="evidence" value="ECO:0007669"/>
    <property type="project" value="UniProtKB-KW"/>
</dbReference>
<dbReference type="PANTHER" id="PTHR24347">
    <property type="entry name" value="SERINE/THREONINE-PROTEIN KINASE"/>
    <property type="match status" value="1"/>
</dbReference>
<dbReference type="GO" id="GO:0004683">
    <property type="term" value="F:calcium/calmodulin-dependent protein kinase activity"/>
    <property type="evidence" value="ECO:0007669"/>
    <property type="project" value="UniProtKB-EC"/>
</dbReference>
<keyword evidence="11 20" id="KW-0547">Nucleotide-binding</keyword>
<comment type="catalytic activity">
    <reaction evidence="18">
        <text>L-threonyl-[protein] + ATP = O-phospho-L-threonyl-[protein] + ADP + H(+)</text>
        <dbReference type="Rhea" id="RHEA:46608"/>
        <dbReference type="Rhea" id="RHEA-COMP:11060"/>
        <dbReference type="Rhea" id="RHEA-COMP:11605"/>
        <dbReference type="ChEBI" id="CHEBI:15378"/>
        <dbReference type="ChEBI" id="CHEBI:30013"/>
        <dbReference type="ChEBI" id="CHEBI:30616"/>
        <dbReference type="ChEBI" id="CHEBI:61977"/>
        <dbReference type="ChEBI" id="CHEBI:456216"/>
        <dbReference type="EC" id="2.7.11.17"/>
    </reaction>
</comment>
<keyword evidence="6" id="KW-1017">Isopeptide bond</keyword>
<dbReference type="GO" id="GO:0010976">
    <property type="term" value="P:positive regulation of neuron projection development"/>
    <property type="evidence" value="ECO:0007669"/>
    <property type="project" value="Ensembl"/>
</dbReference>
<feature type="domain" description="Protein kinase" evidence="23">
    <location>
        <begin position="142"/>
        <end position="398"/>
    </location>
</feature>
<reference evidence="24 26" key="1">
    <citation type="journal article" date="2005" name="Nature">
        <title>Genome sequence, comparative analysis and haplotype structure of the domestic dog.</title>
        <authorList>
            <consortium name="Broad Sequencing Platform"/>
            <person name="Lindblad-Toh K."/>
            <person name="Wade C.M."/>
            <person name="Mikkelsen T.S."/>
            <person name="Karlsson E.K."/>
            <person name="Jaffe D.B."/>
            <person name="Kamal M."/>
            <person name="Clamp M."/>
            <person name="Chang J.L."/>
            <person name="Kulbokas E.J. III"/>
            <person name="Zody M.C."/>
            <person name="Mauceli E."/>
            <person name="Xie X."/>
            <person name="Breen M."/>
            <person name="Wayne R.K."/>
            <person name="Ostrander E.A."/>
            <person name="Ponting C.P."/>
            <person name="Galibert F."/>
            <person name="Smith D.R."/>
            <person name="DeJong P.J."/>
            <person name="Kirkness E."/>
            <person name="Alvarez P."/>
            <person name="Biagi T."/>
            <person name="Brockman W."/>
            <person name="Butler J."/>
            <person name="Chin C.W."/>
            <person name="Cook A."/>
            <person name="Cuff J."/>
            <person name="Daly M.J."/>
            <person name="DeCaprio D."/>
            <person name="Gnerre S."/>
            <person name="Grabherr M."/>
            <person name="Kellis M."/>
            <person name="Kleber M."/>
            <person name="Bardeleben C."/>
            <person name="Goodstadt L."/>
            <person name="Heger A."/>
            <person name="Hitte C."/>
            <person name="Kim L."/>
            <person name="Koepfli K.P."/>
            <person name="Parker H.G."/>
            <person name="Pollinger J.P."/>
            <person name="Searle S.M."/>
            <person name="Sutter N.B."/>
            <person name="Thomas R."/>
            <person name="Webber C."/>
            <person name="Baldwin J."/>
            <person name="Abebe A."/>
            <person name="Abouelleil A."/>
            <person name="Aftuck L."/>
            <person name="Ait-Zahra M."/>
            <person name="Aldredge T."/>
            <person name="Allen N."/>
            <person name="An P."/>
            <person name="Anderson S."/>
            <person name="Antoine C."/>
            <person name="Arachchi H."/>
            <person name="Aslam A."/>
            <person name="Ayotte L."/>
            <person name="Bachantsang P."/>
            <person name="Barry A."/>
            <person name="Bayul T."/>
            <person name="Benamara M."/>
            <person name="Berlin A."/>
            <person name="Bessette D."/>
            <person name="Blitshteyn B."/>
            <person name="Bloom T."/>
            <person name="Blye J."/>
            <person name="Boguslavskiy L."/>
            <person name="Bonnet C."/>
            <person name="Boukhgalter B."/>
            <person name="Brown A."/>
            <person name="Cahill P."/>
            <person name="Calixte N."/>
            <person name="Camarata J."/>
            <person name="Cheshatsang Y."/>
            <person name="Chu J."/>
            <person name="Citroen M."/>
            <person name="Collymore A."/>
            <person name="Cooke P."/>
            <person name="Dawoe T."/>
            <person name="Daza R."/>
            <person name="Decktor K."/>
            <person name="DeGray S."/>
            <person name="Dhargay N."/>
            <person name="Dooley K."/>
            <person name="Dooley K."/>
            <person name="Dorje P."/>
            <person name="Dorjee K."/>
            <person name="Dorris L."/>
            <person name="Duffey N."/>
            <person name="Dupes A."/>
            <person name="Egbiremolen O."/>
            <person name="Elong R."/>
            <person name="Falk J."/>
            <person name="Farina A."/>
            <person name="Faro S."/>
            <person name="Ferguson D."/>
            <person name="Ferreira P."/>
            <person name="Fisher S."/>
            <person name="FitzGerald M."/>
            <person name="Foley K."/>
            <person name="Foley C."/>
            <person name="Franke A."/>
            <person name="Friedrich D."/>
            <person name="Gage D."/>
            <person name="Garber M."/>
            <person name="Gearin G."/>
            <person name="Giannoukos G."/>
            <person name="Goode T."/>
            <person name="Goyette A."/>
            <person name="Graham J."/>
            <person name="Grandbois E."/>
            <person name="Gyaltsen K."/>
            <person name="Hafez N."/>
            <person name="Hagopian D."/>
            <person name="Hagos B."/>
            <person name="Hall J."/>
            <person name="Healy C."/>
            <person name="Hegarty R."/>
            <person name="Honan T."/>
            <person name="Horn A."/>
            <person name="Houde N."/>
            <person name="Hughes L."/>
            <person name="Hunnicutt L."/>
            <person name="Husby M."/>
            <person name="Jester B."/>
            <person name="Jones C."/>
            <person name="Kamat A."/>
            <person name="Kanga B."/>
            <person name="Kells C."/>
            <person name="Khazanovich D."/>
            <person name="Kieu A.C."/>
            <person name="Kisner P."/>
            <person name="Kumar M."/>
            <person name="Lance K."/>
            <person name="Landers T."/>
            <person name="Lara M."/>
            <person name="Lee W."/>
            <person name="Leger J.P."/>
            <person name="Lennon N."/>
            <person name="Leuper L."/>
            <person name="LeVine S."/>
            <person name="Liu J."/>
            <person name="Liu X."/>
            <person name="Lokyitsang Y."/>
            <person name="Lokyitsang T."/>
            <person name="Lui A."/>
            <person name="Macdonald J."/>
            <person name="Major J."/>
            <person name="Marabella R."/>
            <person name="Maru K."/>
            <person name="Matthews C."/>
            <person name="McDonough S."/>
            <person name="Mehta T."/>
            <person name="Meldrim J."/>
            <person name="Melnikov A."/>
            <person name="Meneus L."/>
            <person name="Mihalev A."/>
            <person name="Mihova T."/>
            <person name="Miller K."/>
            <person name="Mittelman R."/>
            <person name="Mlenga V."/>
            <person name="Mulrain L."/>
            <person name="Munson G."/>
            <person name="Navidi A."/>
            <person name="Naylor J."/>
            <person name="Nguyen T."/>
            <person name="Nguyen N."/>
            <person name="Nguyen C."/>
            <person name="Nguyen T."/>
            <person name="Nicol R."/>
            <person name="Norbu N."/>
            <person name="Norbu C."/>
            <person name="Novod N."/>
            <person name="Nyima T."/>
            <person name="Olandt P."/>
            <person name="O'Neill B."/>
            <person name="O'Neill K."/>
            <person name="Osman S."/>
            <person name="Oyono L."/>
            <person name="Patti C."/>
            <person name="Perrin D."/>
            <person name="Phunkhang P."/>
            <person name="Pierre F."/>
            <person name="Priest M."/>
            <person name="Rachupka A."/>
            <person name="Raghuraman S."/>
            <person name="Rameau R."/>
            <person name="Ray V."/>
            <person name="Raymond C."/>
            <person name="Rege F."/>
            <person name="Rise C."/>
            <person name="Rogers J."/>
            <person name="Rogov P."/>
            <person name="Sahalie J."/>
            <person name="Settipalli S."/>
            <person name="Sharpe T."/>
            <person name="Shea T."/>
            <person name="Sheehan M."/>
            <person name="Sherpa N."/>
            <person name="Shi J."/>
            <person name="Shih D."/>
            <person name="Sloan J."/>
            <person name="Smith C."/>
            <person name="Sparrow T."/>
            <person name="Stalker J."/>
            <person name="Stange-Thomann N."/>
            <person name="Stavropoulos S."/>
            <person name="Stone C."/>
            <person name="Stone S."/>
            <person name="Sykes S."/>
            <person name="Tchuinga P."/>
            <person name="Tenzing P."/>
            <person name="Tesfaye S."/>
            <person name="Thoulutsang D."/>
            <person name="Thoulutsang Y."/>
            <person name="Topham K."/>
            <person name="Topping I."/>
            <person name="Tsamla T."/>
            <person name="Vassiliev H."/>
            <person name="Venkataraman V."/>
            <person name="Vo A."/>
            <person name="Wangchuk T."/>
            <person name="Wangdi T."/>
            <person name="Weiand M."/>
            <person name="Wilkinson J."/>
            <person name="Wilson A."/>
            <person name="Yadav S."/>
            <person name="Yang S."/>
            <person name="Yang X."/>
            <person name="Young G."/>
            <person name="Yu Q."/>
            <person name="Zainoun J."/>
            <person name="Zembek L."/>
            <person name="Zimmer A."/>
            <person name="Lander E.S."/>
        </authorList>
    </citation>
    <scope>NUCLEOTIDE SEQUENCE [LARGE SCALE GENOMIC DNA]</scope>
    <source>
        <strain evidence="24">Boxer</strain>
    </source>
</reference>
<evidence type="ECO:0000256" key="8">
    <source>
        <dbReference type="ARBA" id="ARBA00022533"/>
    </source>
</evidence>
<keyword evidence="5" id="KW-0963">Cytoplasm</keyword>
<dbReference type="FunFam" id="3.30.200.20:FF:000203">
    <property type="entry name" value="Calcium/calmodulin-dependent protein kinase type 1"/>
    <property type="match status" value="1"/>
</dbReference>
<dbReference type="EC" id="2.7.11.17" evidence="4"/>
<keyword evidence="12" id="KW-0418">Kinase</keyword>
<evidence type="ECO:0000256" key="21">
    <source>
        <dbReference type="RuleBase" id="RU000304"/>
    </source>
</evidence>
<dbReference type="Pfam" id="PF00069">
    <property type="entry name" value="Pkinase"/>
    <property type="match status" value="1"/>
</dbReference>
<dbReference type="GO" id="GO:0060999">
    <property type="term" value="P:positive regulation of dendritic spine development"/>
    <property type="evidence" value="ECO:0007669"/>
    <property type="project" value="Ensembl"/>
</dbReference>
<evidence type="ECO:0000256" key="3">
    <source>
        <dbReference type="ARBA" id="ARBA00005354"/>
    </source>
</evidence>
<comment type="catalytic activity">
    <reaction evidence="19">
        <text>L-seryl-[protein] + ATP = O-phospho-L-seryl-[protein] + ADP + H(+)</text>
        <dbReference type="Rhea" id="RHEA:17989"/>
        <dbReference type="Rhea" id="RHEA-COMP:9863"/>
        <dbReference type="Rhea" id="RHEA-COMP:11604"/>
        <dbReference type="ChEBI" id="CHEBI:15378"/>
        <dbReference type="ChEBI" id="CHEBI:29999"/>
        <dbReference type="ChEBI" id="CHEBI:30616"/>
        <dbReference type="ChEBI" id="CHEBI:83421"/>
        <dbReference type="ChEBI" id="CHEBI:456216"/>
        <dbReference type="EC" id="2.7.11.17"/>
    </reaction>
</comment>
<evidence type="ECO:0000256" key="15">
    <source>
        <dbReference type="ARBA" id="ARBA00022860"/>
    </source>
</evidence>
<dbReference type="InterPro" id="IPR011009">
    <property type="entry name" value="Kinase-like_dom_sf"/>
</dbReference>
<keyword evidence="10" id="KW-0808">Transferase</keyword>
<dbReference type="PROSITE" id="PS50011">
    <property type="entry name" value="PROTEIN_KINASE_DOM"/>
    <property type="match status" value="1"/>
</dbReference>
<evidence type="ECO:0000256" key="9">
    <source>
        <dbReference type="ARBA" id="ARBA00022553"/>
    </source>
</evidence>
<evidence type="ECO:0000256" key="6">
    <source>
        <dbReference type="ARBA" id="ARBA00022499"/>
    </source>
</evidence>
<dbReference type="InterPro" id="IPR017441">
    <property type="entry name" value="Protein_kinase_ATP_BS"/>
</dbReference>
<evidence type="ECO:0000256" key="4">
    <source>
        <dbReference type="ARBA" id="ARBA00012434"/>
    </source>
</evidence>
<dbReference type="InterPro" id="IPR000719">
    <property type="entry name" value="Prot_kinase_dom"/>
</dbReference>
<evidence type="ECO:0000256" key="19">
    <source>
        <dbReference type="ARBA" id="ARBA00047430"/>
    </source>
</evidence>
<evidence type="ECO:0000256" key="12">
    <source>
        <dbReference type="ARBA" id="ARBA00022777"/>
    </source>
</evidence>
<evidence type="ECO:0000256" key="13">
    <source>
        <dbReference type="ARBA" id="ARBA00022840"/>
    </source>
</evidence>
<dbReference type="PROSITE" id="PS00107">
    <property type="entry name" value="PROTEIN_KINASE_ATP"/>
    <property type="match status" value="1"/>
</dbReference>
<dbReference type="GO" id="GO:0005634">
    <property type="term" value="C:nucleus"/>
    <property type="evidence" value="ECO:0007669"/>
    <property type="project" value="UniProtKB-SubCell"/>
</dbReference>
<dbReference type="GO" id="GO:0005737">
    <property type="term" value="C:cytoplasm"/>
    <property type="evidence" value="ECO:0007669"/>
    <property type="project" value="UniProtKB-SubCell"/>
</dbReference>
<dbReference type="GO" id="GO:0045944">
    <property type="term" value="P:positive regulation of transcription by RNA polymerase II"/>
    <property type="evidence" value="ECO:0007669"/>
    <property type="project" value="Ensembl"/>
</dbReference>
<keyword evidence="16" id="KW-0524">Neurogenesis</keyword>
<evidence type="ECO:0000256" key="1">
    <source>
        <dbReference type="ARBA" id="ARBA00004123"/>
    </source>
</evidence>
<evidence type="ECO:0000313" key="24">
    <source>
        <dbReference type="Ensembl" id="ENSCAFP00000007955.4"/>
    </source>
</evidence>